<dbReference type="GO" id="GO:0006338">
    <property type="term" value="P:chromatin remodeling"/>
    <property type="evidence" value="ECO:0007669"/>
    <property type="project" value="InterPro"/>
</dbReference>
<evidence type="ECO:0000313" key="6">
    <source>
        <dbReference type="EMBL" id="KLT42591.1"/>
    </source>
</evidence>
<evidence type="ECO:0000256" key="1">
    <source>
        <dbReference type="ARBA" id="ARBA00022723"/>
    </source>
</evidence>
<evidence type="ECO:0000256" key="4">
    <source>
        <dbReference type="SAM" id="MobiDB-lite"/>
    </source>
</evidence>
<dbReference type="GO" id="GO:0005634">
    <property type="term" value="C:nucleus"/>
    <property type="evidence" value="ECO:0007669"/>
    <property type="project" value="UniProtKB-ARBA"/>
</dbReference>
<feature type="region of interest" description="Disordered" evidence="4">
    <location>
        <begin position="75"/>
        <end position="94"/>
    </location>
</feature>
<proteinExistence type="predicted"/>
<evidence type="ECO:0000259" key="5">
    <source>
        <dbReference type="Pfam" id="PF04438"/>
    </source>
</evidence>
<keyword evidence="7" id="KW-1185">Reference proteome</keyword>
<gene>
    <name evidence="6" type="ORF">CC85DRAFT_274034</name>
</gene>
<dbReference type="EMBL" id="KQ087203">
    <property type="protein sequence ID" value="KLT42591.1"/>
    <property type="molecule type" value="Genomic_DNA"/>
</dbReference>
<reference evidence="6 7" key="1">
    <citation type="submission" date="2015-03" db="EMBL/GenBank/DDBJ databases">
        <title>Genomics and transcriptomics of the oil-accumulating basidiomycete yeast T. oleaginosus allow insights into substrate utilization and the diverse evolutionary trajectories of mating systems in fungi.</title>
        <authorList>
            <consortium name="DOE Joint Genome Institute"/>
            <person name="Kourist R."/>
            <person name="Kracht O."/>
            <person name="Bracharz F."/>
            <person name="Lipzen A."/>
            <person name="Nolan M."/>
            <person name="Ohm R."/>
            <person name="Grigoriev I."/>
            <person name="Sun S."/>
            <person name="Heitman J."/>
            <person name="Bruck T."/>
            <person name="Nowrousian M."/>
        </authorList>
    </citation>
    <scope>NUCLEOTIDE SEQUENCE [LARGE SCALE GENOMIC DNA]</scope>
    <source>
        <strain evidence="6 7">IBC0246</strain>
    </source>
</reference>
<evidence type="ECO:0000256" key="3">
    <source>
        <dbReference type="ARBA" id="ARBA00022833"/>
    </source>
</evidence>
<sequence length="137" mass="14785">MVKEPTEFQQRRLQRRLEDLERTNPTDIPATSFQPPAPPANSPAALALAAAKKKQTPNVRRALYGKKSLRDWLGELPPSPTPPYITAAAPAPATPPRRICASCGYLGAYACRRCGEWSCSIECVGVHERDGGCGVAA</sequence>
<feature type="compositionally biased region" description="Basic and acidic residues" evidence="4">
    <location>
        <begin position="1"/>
        <end position="24"/>
    </location>
</feature>
<dbReference type="GeneID" id="28981950"/>
<dbReference type="STRING" id="879819.A0A0J0XN84"/>
<dbReference type="InterPro" id="IPR007529">
    <property type="entry name" value="Znf_HIT"/>
</dbReference>
<feature type="compositionally biased region" description="Polar residues" evidence="4">
    <location>
        <begin position="25"/>
        <end position="34"/>
    </location>
</feature>
<keyword evidence="2" id="KW-0863">Zinc-finger</keyword>
<feature type="region of interest" description="Disordered" evidence="4">
    <location>
        <begin position="1"/>
        <end position="42"/>
    </location>
</feature>
<keyword evidence="3" id="KW-0862">Zinc</keyword>
<dbReference type="AlphaFoldDB" id="A0A0J0XN84"/>
<dbReference type="GO" id="GO:0008270">
    <property type="term" value="F:zinc ion binding"/>
    <property type="evidence" value="ECO:0007669"/>
    <property type="project" value="UniProtKB-KW"/>
</dbReference>
<name>A0A0J0XN84_9TREE</name>
<feature type="domain" description="HIT-type" evidence="5">
    <location>
        <begin position="96"/>
        <end position="124"/>
    </location>
</feature>
<evidence type="ECO:0000313" key="7">
    <source>
        <dbReference type="Proteomes" id="UP000053611"/>
    </source>
</evidence>
<evidence type="ECO:0000256" key="2">
    <source>
        <dbReference type="ARBA" id="ARBA00022771"/>
    </source>
</evidence>
<dbReference type="InterPro" id="IPR039723">
    <property type="entry name" value="Vps71/ZNHIT1"/>
</dbReference>
<accession>A0A0J0XN84</accession>
<dbReference type="PANTHER" id="PTHR13093">
    <property type="entry name" value="ZINC FINGER HIT DOMAIN CONTAINING PROTEIN 1"/>
    <property type="match status" value="1"/>
</dbReference>
<organism evidence="6 7">
    <name type="scientific">Cutaneotrichosporon oleaginosum</name>
    <dbReference type="NCBI Taxonomy" id="879819"/>
    <lineage>
        <taxon>Eukaryota</taxon>
        <taxon>Fungi</taxon>
        <taxon>Dikarya</taxon>
        <taxon>Basidiomycota</taxon>
        <taxon>Agaricomycotina</taxon>
        <taxon>Tremellomycetes</taxon>
        <taxon>Trichosporonales</taxon>
        <taxon>Trichosporonaceae</taxon>
        <taxon>Cutaneotrichosporon</taxon>
    </lineage>
</organism>
<dbReference type="Pfam" id="PF04438">
    <property type="entry name" value="zf-HIT"/>
    <property type="match status" value="1"/>
</dbReference>
<dbReference type="OrthoDB" id="74807at2759"/>
<dbReference type="SUPFAM" id="SSF144232">
    <property type="entry name" value="HIT/MYND zinc finger-like"/>
    <property type="match status" value="1"/>
</dbReference>
<keyword evidence="1" id="KW-0479">Metal-binding</keyword>
<protein>
    <recommendedName>
        <fullName evidence="5">HIT-type domain-containing protein</fullName>
    </recommendedName>
</protein>
<dbReference type="RefSeq" id="XP_018279082.1">
    <property type="nucleotide sequence ID" value="XM_018421347.1"/>
</dbReference>
<dbReference type="Proteomes" id="UP000053611">
    <property type="component" value="Unassembled WGS sequence"/>
</dbReference>